<dbReference type="Pfam" id="PF12230">
    <property type="entry name" value="PRP21_like_P"/>
    <property type="match status" value="1"/>
</dbReference>
<proteinExistence type="predicted"/>
<dbReference type="GO" id="GO:0005686">
    <property type="term" value="C:U2 snRNP"/>
    <property type="evidence" value="ECO:0007669"/>
    <property type="project" value="TreeGrafter"/>
</dbReference>
<dbReference type="Gene3D" id="1.10.10.790">
    <property type="entry name" value="Surp module"/>
    <property type="match status" value="1"/>
</dbReference>
<dbReference type="PANTHER" id="PTHR15316">
    <property type="entry name" value="SPLICEOSOME ASSOCIATED PROTEIN 114/SWAP SPLICING FACTOR-RELATED"/>
    <property type="match status" value="1"/>
</dbReference>
<evidence type="ECO:0000256" key="6">
    <source>
        <dbReference type="ARBA" id="ARBA00023242"/>
    </source>
</evidence>
<accession>A0A109UYN3</accession>
<sequence length="360" mass="42207">MIKLEDLRTLNPPDHIEVPDDETTLTEIATVLSQLQSSNTDLSELKEKDNKSFLDSNDNFNAFFEYSVAELLNKRKIQQEENEPHHFKFSSYTDNMQPRDLEIIKTTALFCVVNEENNYVSAMREKYSDNPIFRFLNPSNSLNSVFTSFINQYKQIKSKEYGILSELQKDYRHKILKRAFNRACYNEKSKLLEENEKQVLESMKIRFAAIKWDQYELVETFKITDEDLEDTSIPIAPDFNELTKFSLTNNFKTLFIAPEESNNTKKSKRKNIKVKAAGTTRFKRKVNNNTNVIECPITHRLIPEDQFQKHLNILLTDPNYKTEMDKYKAANNLTNLSTENIHQNIKRLLNIEAPDKKQHI</sequence>
<dbReference type="SMART" id="SM00648">
    <property type="entry name" value="SWAP"/>
    <property type="match status" value="1"/>
</dbReference>
<dbReference type="GO" id="GO:0000381">
    <property type="term" value="P:regulation of alternative mRNA splicing, via spliceosome"/>
    <property type="evidence" value="ECO:0007669"/>
    <property type="project" value="TreeGrafter"/>
</dbReference>
<reference evidence="8 9" key="1">
    <citation type="submission" date="2016-01" db="EMBL/GenBank/DDBJ databases">
        <title>Genome sequence of the yeast Holleya sinecauda.</title>
        <authorList>
            <person name="Dietrich F.S."/>
        </authorList>
    </citation>
    <scope>NUCLEOTIDE SEQUENCE [LARGE SCALE GENOMIC DNA]</scope>
    <source>
        <strain evidence="8 9">ATCC 58844</strain>
    </source>
</reference>
<evidence type="ECO:0000313" key="8">
    <source>
        <dbReference type="EMBL" id="AMD19567.1"/>
    </source>
</evidence>
<evidence type="ECO:0000259" key="7">
    <source>
        <dbReference type="PROSITE" id="PS50128"/>
    </source>
</evidence>
<dbReference type="PANTHER" id="PTHR15316:SF1">
    <property type="entry name" value="SPLICING FACTOR 3A SUBUNIT 1"/>
    <property type="match status" value="1"/>
</dbReference>
<comment type="subcellular location">
    <subcellularLocation>
        <location evidence="1">Nucleus</location>
    </subcellularLocation>
</comment>
<evidence type="ECO:0000256" key="3">
    <source>
        <dbReference type="ARBA" id="ARBA00022728"/>
    </source>
</evidence>
<dbReference type="Proteomes" id="UP000243052">
    <property type="component" value="Chromosome iii"/>
</dbReference>
<dbReference type="GO" id="GO:0003723">
    <property type="term" value="F:RNA binding"/>
    <property type="evidence" value="ECO:0007669"/>
    <property type="project" value="InterPro"/>
</dbReference>
<organism evidence="8 9">
    <name type="scientific">Eremothecium sinecaudum</name>
    <dbReference type="NCBI Taxonomy" id="45286"/>
    <lineage>
        <taxon>Eukaryota</taxon>
        <taxon>Fungi</taxon>
        <taxon>Dikarya</taxon>
        <taxon>Ascomycota</taxon>
        <taxon>Saccharomycotina</taxon>
        <taxon>Saccharomycetes</taxon>
        <taxon>Saccharomycetales</taxon>
        <taxon>Saccharomycetaceae</taxon>
        <taxon>Eremothecium</taxon>
    </lineage>
</organism>
<dbReference type="OrthoDB" id="447637at2759"/>
<dbReference type="RefSeq" id="XP_017986563.1">
    <property type="nucleotide sequence ID" value="XM_018131549.1"/>
</dbReference>
<dbReference type="InterPro" id="IPR022030">
    <property type="entry name" value="SF3A1_dom"/>
</dbReference>
<keyword evidence="3" id="KW-0747">Spliceosome</keyword>
<evidence type="ECO:0000313" key="9">
    <source>
        <dbReference type="Proteomes" id="UP000243052"/>
    </source>
</evidence>
<dbReference type="InterPro" id="IPR035967">
    <property type="entry name" value="SWAP/Surp_sf"/>
</dbReference>
<name>A0A109UYN3_9SACH</name>
<evidence type="ECO:0000256" key="5">
    <source>
        <dbReference type="ARBA" id="ARBA00023187"/>
    </source>
</evidence>
<evidence type="ECO:0000256" key="4">
    <source>
        <dbReference type="ARBA" id="ARBA00022737"/>
    </source>
</evidence>
<dbReference type="GeneID" id="28722771"/>
<keyword evidence="5" id="KW-0508">mRNA splicing</keyword>
<protein>
    <submittedName>
        <fullName evidence="8">HCL584Cp</fullName>
    </submittedName>
</protein>
<dbReference type="GO" id="GO:0045292">
    <property type="term" value="P:mRNA cis splicing, via spliceosome"/>
    <property type="evidence" value="ECO:0007669"/>
    <property type="project" value="InterPro"/>
</dbReference>
<dbReference type="InterPro" id="IPR045146">
    <property type="entry name" value="SF3A1"/>
</dbReference>
<keyword evidence="2" id="KW-0507">mRNA processing</keyword>
<feature type="domain" description="SURP motif" evidence="7">
    <location>
        <begin position="103"/>
        <end position="146"/>
    </location>
</feature>
<dbReference type="PROSITE" id="PS50128">
    <property type="entry name" value="SURP"/>
    <property type="match status" value="1"/>
</dbReference>
<evidence type="ECO:0000256" key="1">
    <source>
        <dbReference type="ARBA" id="ARBA00004123"/>
    </source>
</evidence>
<gene>
    <name evidence="8" type="ORF">AW171_hschr31406</name>
</gene>
<keyword evidence="4" id="KW-0677">Repeat</keyword>
<dbReference type="Pfam" id="PF01805">
    <property type="entry name" value="Surp"/>
    <property type="match status" value="1"/>
</dbReference>
<dbReference type="SUPFAM" id="SSF109905">
    <property type="entry name" value="Surp module (SWAP domain)"/>
    <property type="match status" value="1"/>
</dbReference>
<dbReference type="GO" id="GO:0071004">
    <property type="term" value="C:U2-type prespliceosome"/>
    <property type="evidence" value="ECO:0007669"/>
    <property type="project" value="TreeGrafter"/>
</dbReference>
<keyword evidence="6" id="KW-0539">Nucleus</keyword>
<dbReference type="STRING" id="45286.A0A109UYN3"/>
<dbReference type="InterPro" id="IPR000061">
    <property type="entry name" value="Surp"/>
</dbReference>
<dbReference type="EMBL" id="CP014243">
    <property type="protein sequence ID" value="AMD19567.1"/>
    <property type="molecule type" value="Genomic_DNA"/>
</dbReference>
<dbReference type="GO" id="GO:0071013">
    <property type="term" value="C:catalytic step 2 spliceosome"/>
    <property type="evidence" value="ECO:0007669"/>
    <property type="project" value="TreeGrafter"/>
</dbReference>
<keyword evidence="9" id="KW-1185">Reference proteome</keyword>
<dbReference type="AlphaFoldDB" id="A0A109UYN3"/>
<evidence type="ECO:0000256" key="2">
    <source>
        <dbReference type="ARBA" id="ARBA00022664"/>
    </source>
</evidence>